<accession>A0AA38J736</accession>
<dbReference type="GO" id="GO:1902936">
    <property type="term" value="F:phosphatidylinositol bisphosphate binding"/>
    <property type="evidence" value="ECO:0007669"/>
    <property type="project" value="TreeGrafter"/>
</dbReference>
<dbReference type="InterPro" id="IPR001251">
    <property type="entry name" value="CRAL-TRIO_dom"/>
</dbReference>
<evidence type="ECO:0000313" key="3">
    <source>
        <dbReference type="Proteomes" id="UP001168821"/>
    </source>
</evidence>
<organism evidence="2 3">
    <name type="scientific">Zophobas morio</name>
    <dbReference type="NCBI Taxonomy" id="2755281"/>
    <lineage>
        <taxon>Eukaryota</taxon>
        <taxon>Metazoa</taxon>
        <taxon>Ecdysozoa</taxon>
        <taxon>Arthropoda</taxon>
        <taxon>Hexapoda</taxon>
        <taxon>Insecta</taxon>
        <taxon>Pterygota</taxon>
        <taxon>Neoptera</taxon>
        <taxon>Endopterygota</taxon>
        <taxon>Coleoptera</taxon>
        <taxon>Polyphaga</taxon>
        <taxon>Cucujiformia</taxon>
        <taxon>Tenebrionidae</taxon>
        <taxon>Zophobas</taxon>
    </lineage>
</organism>
<dbReference type="PANTHER" id="PTHR10174:SF213">
    <property type="entry name" value="CRAL-TRIO DOMAIN-CONTAINING PROTEIN"/>
    <property type="match status" value="1"/>
</dbReference>
<dbReference type="AlphaFoldDB" id="A0AA38J736"/>
<dbReference type="Pfam" id="PF00650">
    <property type="entry name" value="CRAL_TRIO"/>
    <property type="match status" value="1"/>
</dbReference>
<dbReference type="Proteomes" id="UP001168821">
    <property type="component" value="Unassembled WGS sequence"/>
</dbReference>
<dbReference type="CDD" id="cd00170">
    <property type="entry name" value="SEC14"/>
    <property type="match status" value="1"/>
</dbReference>
<dbReference type="EMBL" id="JALNTZ010000001">
    <property type="protein sequence ID" value="KAJ3665877.1"/>
    <property type="molecule type" value="Genomic_DNA"/>
</dbReference>
<dbReference type="SMART" id="SM00516">
    <property type="entry name" value="SEC14"/>
    <property type="match status" value="1"/>
</dbReference>
<dbReference type="PROSITE" id="PS50191">
    <property type="entry name" value="CRAL_TRIO"/>
    <property type="match status" value="1"/>
</dbReference>
<dbReference type="SUPFAM" id="SSF52087">
    <property type="entry name" value="CRAL/TRIO domain"/>
    <property type="match status" value="1"/>
</dbReference>
<gene>
    <name evidence="2" type="ORF">Zmor_001342</name>
</gene>
<dbReference type="InterPro" id="IPR036273">
    <property type="entry name" value="CRAL/TRIO_N_dom_sf"/>
</dbReference>
<dbReference type="InterPro" id="IPR036865">
    <property type="entry name" value="CRAL-TRIO_dom_sf"/>
</dbReference>
<dbReference type="GO" id="GO:0016020">
    <property type="term" value="C:membrane"/>
    <property type="evidence" value="ECO:0007669"/>
    <property type="project" value="TreeGrafter"/>
</dbReference>
<comment type="caution">
    <text evidence="2">The sequence shown here is derived from an EMBL/GenBank/DDBJ whole genome shotgun (WGS) entry which is preliminary data.</text>
</comment>
<proteinExistence type="predicted"/>
<name>A0AA38J736_9CUCU</name>
<dbReference type="Gene3D" id="3.40.525.10">
    <property type="entry name" value="CRAL-TRIO lipid binding domain"/>
    <property type="match status" value="1"/>
</dbReference>
<feature type="domain" description="CRAL-TRIO" evidence="1">
    <location>
        <begin position="140"/>
        <end position="243"/>
    </location>
</feature>
<sequence>MSLTCIKPEKLYQKDPKIRPEDVKILQDWLTTQPHLPKIEEFQLIPFLHSCYYSIEMAKTTIDKYFTARTLHPEIFLLPSNDIIKKTCSAVMSHILPKKTPQGYMIYMGTLVDCPVENYHFTTTMIMLNCVLALYAHLHGFEEGLVLIFDCKGYTLSHLTRVNLLATKHWLNHLQEGTPVRIKEIHIVNITPVMDKVLAIIKPILSGHLFQMIQLHSSPETLHKYVPKECLPEDIGGELPPYAILKDQPLNAILENLDLIKWHETQTVDESKRTKTDNTIESTFGAEGTFKKLQID</sequence>
<protein>
    <recommendedName>
        <fullName evidence="1">CRAL-TRIO domain-containing protein</fullName>
    </recommendedName>
</protein>
<evidence type="ECO:0000259" key="1">
    <source>
        <dbReference type="PROSITE" id="PS50191"/>
    </source>
</evidence>
<keyword evidence="3" id="KW-1185">Reference proteome</keyword>
<dbReference type="PRINTS" id="PR00180">
    <property type="entry name" value="CRETINALDHBP"/>
</dbReference>
<reference evidence="2" key="1">
    <citation type="journal article" date="2023" name="G3 (Bethesda)">
        <title>Whole genome assemblies of Zophobas morio and Tenebrio molitor.</title>
        <authorList>
            <person name="Kaur S."/>
            <person name="Stinson S.A."/>
            <person name="diCenzo G.C."/>
        </authorList>
    </citation>
    <scope>NUCLEOTIDE SEQUENCE</scope>
    <source>
        <strain evidence="2">QUZm001</strain>
    </source>
</reference>
<dbReference type="SUPFAM" id="SSF46938">
    <property type="entry name" value="CRAL/TRIO N-terminal domain"/>
    <property type="match status" value="1"/>
</dbReference>
<dbReference type="PANTHER" id="PTHR10174">
    <property type="entry name" value="ALPHA-TOCOPHEROL TRANSFER PROTEIN-RELATED"/>
    <property type="match status" value="1"/>
</dbReference>
<evidence type="ECO:0000313" key="2">
    <source>
        <dbReference type="EMBL" id="KAJ3665877.1"/>
    </source>
</evidence>